<dbReference type="InterPro" id="IPR028082">
    <property type="entry name" value="Peripla_BP_I"/>
</dbReference>
<dbReference type="Gene3D" id="3.40.50.2300">
    <property type="match status" value="2"/>
</dbReference>
<evidence type="ECO:0000259" key="4">
    <source>
        <dbReference type="PROSITE" id="PS50932"/>
    </source>
</evidence>
<organism evidence="5 6">
    <name type="scientific">Phycicoccus sonneratiae</name>
    <dbReference type="NCBI Taxonomy" id="2807628"/>
    <lineage>
        <taxon>Bacteria</taxon>
        <taxon>Bacillati</taxon>
        <taxon>Actinomycetota</taxon>
        <taxon>Actinomycetes</taxon>
        <taxon>Micrococcales</taxon>
        <taxon>Intrasporangiaceae</taxon>
        <taxon>Phycicoccus</taxon>
    </lineage>
</organism>
<accession>A0ABS2CQS4</accession>
<evidence type="ECO:0000256" key="3">
    <source>
        <dbReference type="ARBA" id="ARBA00023163"/>
    </source>
</evidence>
<evidence type="ECO:0000256" key="2">
    <source>
        <dbReference type="ARBA" id="ARBA00023125"/>
    </source>
</evidence>
<dbReference type="Pfam" id="PF00356">
    <property type="entry name" value="LacI"/>
    <property type="match status" value="1"/>
</dbReference>
<dbReference type="Pfam" id="PF13377">
    <property type="entry name" value="Peripla_BP_3"/>
    <property type="match status" value="1"/>
</dbReference>
<dbReference type="InterPro" id="IPR046335">
    <property type="entry name" value="LacI/GalR-like_sensor"/>
</dbReference>
<dbReference type="PANTHER" id="PTHR30146">
    <property type="entry name" value="LACI-RELATED TRANSCRIPTIONAL REPRESSOR"/>
    <property type="match status" value="1"/>
</dbReference>
<gene>
    <name evidence="5" type="ORF">JQN70_13500</name>
</gene>
<dbReference type="GO" id="GO:0003677">
    <property type="term" value="F:DNA binding"/>
    <property type="evidence" value="ECO:0007669"/>
    <property type="project" value="UniProtKB-KW"/>
</dbReference>
<comment type="caution">
    <text evidence="5">The sequence shown here is derived from an EMBL/GenBank/DDBJ whole genome shotgun (WGS) entry which is preliminary data.</text>
</comment>
<evidence type="ECO:0000313" key="6">
    <source>
        <dbReference type="Proteomes" id="UP001430172"/>
    </source>
</evidence>
<evidence type="ECO:0000313" key="5">
    <source>
        <dbReference type="EMBL" id="MBM6401409.1"/>
    </source>
</evidence>
<keyword evidence="2 5" id="KW-0238">DNA-binding</keyword>
<feature type="domain" description="HTH lacI-type" evidence="4">
    <location>
        <begin position="6"/>
        <end position="60"/>
    </location>
</feature>
<reference evidence="5" key="1">
    <citation type="submission" date="2021-02" db="EMBL/GenBank/DDBJ databases">
        <title>Phycicoccus sp. MQZ13P-5T, whole genome shotgun sequence.</title>
        <authorList>
            <person name="Tuo L."/>
        </authorList>
    </citation>
    <scope>NUCLEOTIDE SEQUENCE</scope>
    <source>
        <strain evidence="5">MQZ13P-5</strain>
    </source>
</reference>
<dbReference type="EMBL" id="JAFDVD010000015">
    <property type="protein sequence ID" value="MBM6401409.1"/>
    <property type="molecule type" value="Genomic_DNA"/>
</dbReference>
<proteinExistence type="predicted"/>
<dbReference type="PANTHER" id="PTHR30146:SF153">
    <property type="entry name" value="LACTOSE OPERON REPRESSOR"/>
    <property type="match status" value="1"/>
</dbReference>
<dbReference type="SUPFAM" id="SSF47413">
    <property type="entry name" value="lambda repressor-like DNA-binding domains"/>
    <property type="match status" value="1"/>
</dbReference>
<keyword evidence="1" id="KW-0805">Transcription regulation</keyword>
<dbReference type="CDD" id="cd01392">
    <property type="entry name" value="HTH_LacI"/>
    <property type="match status" value="1"/>
</dbReference>
<keyword evidence="6" id="KW-1185">Reference proteome</keyword>
<sequence length="341" mass="35323">MTTDRPTLAMIADSAGVSVATVSKVLNGRSDVAASTRARVQQVLEAHEYTAQPRRRRDATRSVELLVDHMHSPFTSEVVQGVADAAADEDVSVTLSTRVSMEGRDASPGVWARALARSGRCALISVTGEMTREQVRALSDASLPVVLIDPIDPQASSAPSIGSTNFTGGLTAGSHLIALGHTRIGYVGGALRAACNAARVGGLRAAMEQHGLALDPGLVTAGQVFDFDTGLQGGLQLLDRDEHPTAVFCGADEVALGVIEAARQVGLRVPQDVSVMGFDDTPSATTGSPPLTTIRQPLGEMGRLALRTALRLADGGTVDAPHVALATQLVVRASTARPSAG</sequence>
<dbReference type="PROSITE" id="PS50932">
    <property type="entry name" value="HTH_LACI_2"/>
    <property type="match status" value="1"/>
</dbReference>
<dbReference type="InterPro" id="IPR000843">
    <property type="entry name" value="HTH_LacI"/>
</dbReference>
<dbReference type="Proteomes" id="UP001430172">
    <property type="component" value="Unassembled WGS sequence"/>
</dbReference>
<dbReference type="SMART" id="SM00354">
    <property type="entry name" value="HTH_LACI"/>
    <property type="match status" value="1"/>
</dbReference>
<keyword evidence="3" id="KW-0804">Transcription</keyword>
<name>A0ABS2CQS4_9MICO</name>
<dbReference type="Gene3D" id="1.10.260.40">
    <property type="entry name" value="lambda repressor-like DNA-binding domains"/>
    <property type="match status" value="1"/>
</dbReference>
<dbReference type="SUPFAM" id="SSF53822">
    <property type="entry name" value="Periplasmic binding protein-like I"/>
    <property type="match status" value="1"/>
</dbReference>
<dbReference type="RefSeq" id="WP_204131881.1">
    <property type="nucleotide sequence ID" value="NZ_JAFDVD010000015.1"/>
</dbReference>
<evidence type="ECO:0000256" key="1">
    <source>
        <dbReference type="ARBA" id="ARBA00023015"/>
    </source>
</evidence>
<protein>
    <submittedName>
        <fullName evidence="5">LacI family DNA-binding transcriptional regulator</fullName>
    </submittedName>
</protein>
<dbReference type="InterPro" id="IPR010982">
    <property type="entry name" value="Lambda_DNA-bd_dom_sf"/>
</dbReference>